<protein>
    <submittedName>
        <fullName evidence="1">Uncharacterized protein</fullName>
    </submittedName>
</protein>
<sequence>MSYIYHLEYATRTKVIQPQSVGKIVVAREQDEAFFREKMNGSVVVVGEDYDFLRDAEFFALECCQEITFLIERTCGTTKELFWEGYFTLYDIEWDLDNRTATIKKVNVRDRYNVIFSNWHKEVNWFGYIPPHRPAATYPSVHPLVRFNNTTLGSPEYNPSGSTTWTRGFYFNYAILFLVKETLKETGAEAYSDITEAQMSQFLTAETNPVNGKSNFLKDVILMHISDAKRPGSTEWADTGIVTLKEVLADLKSLYNAYWFVDDDGHFRIEHLSFFSNFSYTPPGITLDLTEVRFKDAMKGTNQYSYQTELLKGREGVEQTISAAGYEAKSEVWTQFANPSSPEFSGAYMVYGESCVPRDDKGEASTEFKIINLFTTDWRTVTFKPDTVPDQGWVLVHVTNFLAEDGVNYGWCPVSGDRYINGDLSMTRLYFEFGRTDLSFNYGMFSWQKEQPKLVDPESNYITERPLKARTVKRVKTFKAIELDMCCGDDYDFSGFIKHPLDDNCVVEQLEYDTEQQIVTMTVKSANECTDIPFPDYEEILEPNPDCPLEGQLLRTEQTRRYSAHTAINYVYITEFTDYYADGECGEYTKTRETRTVSPKRTNGPR</sequence>
<dbReference type="EMBL" id="CAJRAF010000002">
    <property type="protein sequence ID" value="CAG5001973.1"/>
    <property type="molecule type" value="Genomic_DNA"/>
</dbReference>
<dbReference type="Proteomes" id="UP000680038">
    <property type="component" value="Unassembled WGS sequence"/>
</dbReference>
<name>A0A916N4R3_9BACT</name>
<evidence type="ECO:0000313" key="2">
    <source>
        <dbReference type="Proteomes" id="UP000680038"/>
    </source>
</evidence>
<dbReference type="AlphaFoldDB" id="A0A916N4R3"/>
<evidence type="ECO:0000313" key="1">
    <source>
        <dbReference type="EMBL" id="CAG5001973.1"/>
    </source>
</evidence>
<accession>A0A916N4R3</accession>
<comment type="caution">
    <text evidence="1">The sequence shown here is derived from an EMBL/GenBank/DDBJ whole genome shotgun (WGS) entry which is preliminary data.</text>
</comment>
<organism evidence="1 2">
    <name type="scientific">Dyadobacter helix</name>
    <dbReference type="NCBI Taxonomy" id="2822344"/>
    <lineage>
        <taxon>Bacteria</taxon>
        <taxon>Pseudomonadati</taxon>
        <taxon>Bacteroidota</taxon>
        <taxon>Cytophagia</taxon>
        <taxon>Cytophagales</taxon>
        <taxon>Spirosomataceae</taxon>
        <taxon>Dyadobacter</taxon>
    </lineage>
</organism>
<keyword evidence="2" id="KW-1185">Reference proteome</keyword>
<dbReference type="RefSeq" id="WP_215239348.1">
    <property type="nucleotide sequence ID" value="NZ_CAJRAF010000002.1"/>
</dbReference>
<proteinExistence type="predicted"/>
<gene>
    <name evidence="1" type="ORF">DYBT9275_02778</name>
</gene>
<reference evidence="1" key="1">
    <citation type="submission" date="2021-04" db="EMBL/GenBank/DDBJ databases">
        <authorList>
            <person name="Rodrigo-Torres L."/>
            <person name="Arahal R. D."/>
            <person name="Lucena T."/>
        </authorList>
    </citation>
    <scope>NUCLEOTIDE SEQUENCE</scope>
    <source>
        <strain evidence="1">CECT 9275</strain>
    </source>
</reference>